<dbReference type="Pfam" id="PF25862">
    <property type="entry name" value="PglZ_1st"/>
    <property type="match status" value="1"/>
</dbReference>
<feature type="domain" description="Alkaline phosphatase-like protein PglZ N-terminal" evidence="2">
    <location>
        <begin position="5"/>
        <end position="95"/>
    </location>
</feature>
<comment type="caution">
    <text evidence="3">The sequence shown here is derived from an EMBL/GenBank/DDBJ whole genome shotgun (WGS) entry which is preliminary data.</text>
</comment>
<dbReference type="InterPro" id="IPR058881">
    <property type="entry name" value="PglZ_2nd"/>
</dbReference>
<dbReference type="InterPro" id="IPR058880">
    <property type="entry name" value="PglZ_N"/>
</dbReference>
<reference evidence="3" key="2">
    <citation type="submission" date="2014-03" db="EMBL/GenBank/DDBJ databases">
        <title>Candidatus Competibacter-lineage genomes retrieved from metagenomes reveal functional metabolic diversity.</title>
        <authorList>
            <person name="McIlroy S.J."/>
            <person name="Albertsen M."/>
            <person name="Andresen E.K."/>
            <person name="Saunders A.M."/>
            <person name="Kristiansen R."/>
            <person name="Stokholm-Bjerregaard M."/>
            <person name="Nielsen K.L."/>
            <person name="Nielsen P.H."/>
        </authorList>
    </citation>
    <scope>NUCLEOTIDE SEQUENCE</scope>
    <source>
        <strain evidence="3">Run_A_D11</strain>
    </source>
</reference>
<dbReference type="Pfam" id="PF08665">
    <property type="entry name" value="PglZ"/>
    <property type="match status" value="1"/>
</dbReference>
<gene>
    <name evidence="3" type="ORF">BN873_210020</name>
</gene>
<accession>W6M584</accession>
<dbReference type="RefSeq" id="WP_048671263.1">
    <property type="nucleotide sequence ID" value="NZ_CBTJ020000027.1"/>
</dbReference>
<sequence>MKVPAYQLALQAQQAHQADPAARFVLLRLAADAFDGAAVDIDAEPWPVVVCASPLAVREAMRRYATGATPAVLLFAGTEEDLGHDVLARCAKRRLFAHDLWQTVLALFRAASLDPRLTRQRWLAELLLRFLPAEGYLPVRSLALDQERVWQELFQVVLGFTAYPPTAPDLLAWASTPRLRERFEALPVEARAGIGGHFQERLGDVGGVVLAAIAAGQADDLLAAGLLCEALDDREPTLTAATAKITARLEILFGGISLSARTLQHWASAARDGFERATGNDRQPSLSRYEALVTRLKAEPLAVRARYGQAALAEKIRSFAGALNESDGSAARRWLAGLLAHQGPTLDERVVLRCQMAVRLVGWLAQPTDAATPSLTALATRYRHDLAWVDWARNVLLEGDDSAELAGAYARLRDCVRQRREAFDRSFAEALATGIPDGVALIPIEAALARAVVPVAAASRILLIVVDGMSIAVFLELHQSLKQHGWSPCQRTPGTGATLLAMLPSTTEASRTSLFCGRPCTGSAATEHAEFKRFPALVTPSVAGKPPLLFHKKDLLDRSGVALADDLRAALNDTRQRVVAVVINAVDDHLMKADQLRLRWTIAQFKGLDALLAEARSSERTVILSSDHGHLLDQDTELRASSPSTRWREPSLESYPGEIKLGGARIKAACGLDEVVLAWSERLRYASKRNGYHGGCSPQEALVPVASYRHGPRMDEGWYGSDEAPPIWWRI</sequence>
<dbReference type="OrthoDB" id="6725302at2"/>
<dbReference type="SUPFAM" id="SSF53649">
    <property type="entry name" value="Alkaline phosphatase-like"/>
    <property type="match status" value="1"/>
</dbReference>
<evidence type="ECO:0000313" key="3">
    <source>
        <dbReference type="EMBL" id="CDI01799.1"/>
    </source>
</evidence>
<dbReference type="AlphaFoldDB" id="W6M584"/>
<dbReference type="STRING" id="1400863.BN873_210020"/>
<evidence type="ECO:0000313" key="4">
    <source>
        <dbReference type="Proteomes" id="UP000035760"/>
    </source>
</evidence>
<feature type="domain" description="Alkaline phosphatase-like protein PglZ second" evidence="1">
    <location>
        <begin position="168"/>
        <end position="310"/>
    </location>
</feature>
<reference evidence="3" key="1">
    <citation type="submission" date="2013-07" db="EMBL/GenBank/DDBJ databases">
        <authorList>
            <person name="McIlroy S."/>
        </authorList>
    </citation>
    <scope>NUCLEOTIDE SEQUENCE [LARGE SCALE GENOMIC DNA]</scope>
    <source>
        <strain evidence="3">Run_A_D11</strain>
    </source>
</reference>
<protein>
    <submittedName>
        <fullName evidence="3">Bacteriophage phiC31 resistance protein pglZ</fullName>
    </submittedName>
</protein>
<dbReference type="Proteomes" id="UP000035760">
    <property type="component" value="Unassembled WGS sequence"/>
</dbReference>
<evidence type="ECO:0000259" key="1">
    <source>
        <dbReference type="Pfam" id="PF25861"/>
    </source>
</evidence>
<evidence type="ECO:0000259" key="2">
    <source>
        <dbReference type="Pfam" id="PF25862"/>
    </source>
</evidence>
<organism evidence="3 4">
    <name type="scientific">Candidatus Competibacter denitrificans Run_A_D11</name>
    <dbReference type="NCBI Taxonomy" id="1400863"/>
    <lineage>
        <taxon>Bacteria</taxon>
        <taxon>Pseudomonadati</taxon>
        <taxon>Pseudomonadota</taxon>
        <taxon>Gammaproteobacteria</taxon>
        <taxon>Candidatus Competibacteraceae</taxon>
        <taxon>Candidatus Competibacter</taxon>
    </lineage>
</organism>
<dbReference type="InterPro" id="IPR017850">
    <property type="entry name" value="Alkaline_phosphatase_core_sf"/>
</dbReference>
<dbReference type="EMBL" id="CBTJ020000027">
    <property type="protein sequence ID" value="CDI01799.1"/>
    <property type="molecule type" value="Genomic_DNA"/>
</dbReference>
<dbReference type="Pfam" id="PF25861">
    <property type="entry name" value="PglZ_2nd"/>
    <property type="match status" value="1"/>
</dbReference>
<dbReference type="InterPro" id="IPR047992">
    <property type="entry name" value="BREX_PglZ"/>
</dbReference>
<keyword evidence="4" id="KW-1185">Reference proteome</keyword>
<name>W6M584_9GAMM</name>
<proteinExistence type="predicted"/>
<dbReference type="NCBIfam" id="NF033446">
    <property type="entry name" value="BREX_PglZ_2"/>
    <property type="match status" value="1"/>
</dbReference>